<dbReference type="KEGG" id="acz:Acaty_c0718"/>
<dbReference type="GO" id="GO:0106430">
    <property type="term" value="F:dihydroorotate dehydrogenase (quinone) activity"/>
    <property type="evidence" value="ECO:0007669"/>
    <property type="project" value="UniProtKB-EC"/>
</dbReference>
<feature type="binding site" evidence="11">
    <location>
        <position position="220"/>
    </location>
    <ligand>
        <name>FMN</name>
        <dbReference type="ChEBI" id="CHEBI:58210"/>
    </ligand>
</feature>
<keyword evidence="6 11" id="KW-0288">FMN</keyword>
<dbReference type="GO" id="GO:0005737">
    <property type="term" value="C:cytoplasm"/>
    <property type="evidence" value="ECO:0007669"/>
    <property type="project" value="InterPro"/>
</dbReference>
<evidence type="ECO:0000313" key="13">
    <source>
        <dbReference type="EMBL" id="AIA54596.1"/>
    </source>
</evidence>
<evidence type="ECO:0000256" key="10">
    <source>
        <dbReference type="ARBA" id="ARBA00048639"/>
    </source>
</evidence>
<keyword evidence="11" id="KW-1003">Cell membrane</keyword>
<feature type="binding site" evidence="11">
    <location>
        <begin position="321"/>
        <end position="322"/>
    </location>
    <ligand>
        <name>FMN</name>
        <dbReference type="ChEBI" id="CHEBI:58210"/>
    </ligand>
</feature>
<evidence type="ECO:0000256" key="7">
    <source>
        <dbReference type="ARBA" id="ARBA00022975"/>
    </source>
</evidence>
<feature type="binding site" evidence="11">
    <location>
        <position position="179"/>
    </location>
    <ligand>
        <name>substrate</name>
    </ligand>
</feature>
<evidence type="ECO:0000256" key="3">
    <source>
        <dbReference type="ARBA" id="ARBA00005161"/>
    </source>
</evidence>
<evidence type="ECO:0000256" key="1">
    <source>
        <dbReference type="ARBA" id="ARBA00003125"/>
    </source>
</evidence>
<comment type="cofactor">
    <cofactor evidence="11">
        <name>FMN</name>
        <dbReference type="ChEBI" id="CHEBI:58210"/>
    </cofactor>
    <text evidence="11">Binds 1 FMN per subunit.</text>
</comment>
<dbReference type="EC" id="1.3.5.2" evidence="11"/>
<comment type="subunit">
    <text evidence="11">Monomer.</text>
</comment>
<dbReference type="CDD" id="cd04738">
    <property type="entry name" value="DHOD_2_like"/>
    <property type="match status" value="1"/>
</dbReference>
<feature type="domain" description="Dihydroorotate dehydrogenase catalytic" evidence="12">
    <location>
        <begin position="51"/>
        <end position="343"/>
    </location>
</feature>
<comment type="similarity">
    <text evidence="4 11">Belongs to the dihydroorotate dehydrogenase family. Type 2 subfamily.</text>
</comment>
<feature type="binding site" evidence="11">
    <location>
        <begin position="251"/>
        <end position="252"/>
    </location>
    <ligand>
        <name>substrate</name>
    </ligand>
</feature>
<evidence type="ECO:0000256" key="6">
    <source>
        <dbReference type="ARBA" id="ARBA00022643"/>
    </source>
</evidence>
<comment type="subcellular location">
    <subcellularLocation>
        <location evidence="11">Cell membrane</location>
        <topology evidence="11">Peripheral membrane protein</topology>
    </subcellularLocation>
    <subcellularLocation>
        <location evidence="2">Membrane</location>
    </subcellularLocation>
</comment>
<dbReference type="PROSITE" id="PS00912">
    <property type="entry name" value="DHODEHASE_2"/>
    <property type="match status" value="1"/>
</dbReference>
<evidence type="ECO:0000256" key="4">
    <source>
        <dbReference type="ARBA" id="ARBA00005359"/>
    </source>
</evidence>
<dbReference type="InterPro" id="IPR050074">
    <property type="entry name" value="DHO_dehydrogenase"/>
</dbReference>
<dbReference type="eggNOG" id="COG0167">
    <property type="taxonomic scope" value="Bacteria"/>
</dbReference>
<dbReference type="InterPro" id="IPR013785">
    <property type="entry name" value="Aldolase_TIM"/>
</dbReference>
<dbReference type="Pfam" id="PF01180">
    <property type="entry name" value="DHO_dh"/>
    <property type="match status" value="1"/>
</dbReference>
<evidence type="ECO:0000256" key="2">
    <source>
        <dbReference type="ARBA" id="ARBA00004370"/>
    </source>
</evidence>
<keyword evidence="7 11" id="KW-0665">Pyrimidine biosynthesis</keyword>
<accession>A0A059ZX87</accession>
<protein>
    <recommendedName>
        <fullName evidence="11">Dihydroorotate dehydrogenase (quinone)</fullName>
        <ecNumber evidence="11">1.3.5.2</ecNumber>
    </recommendedName>
    <alternativeName>
        <fullName evidence="11">DHOdehase</fullName>
        <shortName evidence="11">DHOD</shortName>
        <shortName evidence="11">DHODase</shortName>
    </alternativeName>
    <alternativeName>
        <fullName evidence="11">Dihydroorotate oxidase</fullName>
    </alternativeName>
</protein>
<dbReference type="PROSITE" id="PS00911">
    <property type="entry name" value="DHODEHASE_1"/>
    <property type="match status" value="1"/>
</dbReference>
<dbReference type="Gene3D" id="3.20.20.70">
    <property type="entry name" value="Aldolase class I"/>
    <property type="match status" value="1"/>
</dbReference>
<keyword evidence="5 11" id="KW-0285">Flavoprotein</keyword>
<proteinExistence type="inferred from homology"/>
<feature type="binding site" evidence="11">
    <location>
        <position position="250"/>
    </location>
    <ligand>
        <name>FMN</name>
        <dbReference type="ChEBI" id="CHEBI:58210"/>
    </ligand>
</feature>
<organism evidence="13 14">
    <name type="scientific">Acidithiobacillus caldus (strain ATCC 51756 / DSM 8584 / KU)</name>
    <dbReference type="NCBI Taxonomy" id="637389"/>
    <lineage>
        <taxon>Bacteria</taxon>
        <taxon>Pseudomonadati</taxon>
        <taxon>Pseudomonadota</taxon>
        <taxon>Acidithiobacillia</taxon>
        <taxon>Acidithiobacillales</taxon>
        <taxon>Acidithiobacillaceae</taxon>
        <taxon>Acidithiobacillus</taxon>
    </lineage>
</organism>
<evidence type="ECO:0000259" key="12">
    <source>
        <dbReference type="Pfam" id="PF01180"/>
    </source>
</evidence>
<keyword evidence="9 11" id="KW-0472">Membrane</keyword>
<dbReference type="AlphaFoldDB" id="A0A059ZX87"/>
<feature type="binding site" evidence="11">
    <location>
        <begin position="117"/>
        <end position="121"/>
    </location>
    <ligand>
        <name>substrate</name>
    </ligand>
</feature>
<name>A0A059ZX87_ACICK</name>
<feature type="binding site" evidence="11">
    <location>
        <position position="146"/>
    </location>
    <ligand>
        <name>FMN</name>
        <dbReference type="ChEBI" id="CHEBI:58210"/>
    </ligand>
</feature>
<sequence>MAVDFSRWRPWLFLLEPEHAHALSLRVLGGLNEMPKTRAHLWPHRPSDPRLAQELWGLHFAHPVGLAAGFDKDGQALKSLASVGFAFLELGTVTPRPQPGNPGPRIFRYPQQRAVINRLGFPSQGGSAVADRLAATLPLTVPLGINIGKNRETPLTAAVGDYRALIQQLGPFADYISINVSSPNTPELRRLQDPQSLRPLLQELREARQKLQRQPPLLLKIAPDLAPDEVTALAALAQEPQPLLDGFIATNTTLGRPSDWPHPAEAGGLSGAPLKRRANGIIAQLYRASSGRLPIIGVGGVATAQDVLDKIEAGASLVQLYTALIYEGPDLVQQITDALPELLTDRGVDHLGALVGRRAEHWASLPA</sequence>
<feature type="binding site" evidence="11">
    <location>
        <position position="92"/>
    </location>
    <ligand>
        <name>FMN</name>
        <dbReference type="ChEBI" id="CHEBI:58210"/>
    </ligand>
</feature>
<feature type="binding site" evidence="11">
    <location>
        <position position="271"/>
    </location>
    <ligand>
        <name>FMN</name>
        <dbReference type="ChEBI" id="CHEBI:58210"/>
    </ligand>
</feature>
<evidence type="ECO:0000256" key="8">
    <source>
        <dbReference type="ARBA" id="ARBA00023002"/>
    </source>
</evidence>
<dbReference type="HOGENOM" id="CLU_013640_2_0_6"/>
<comment type="catalytic activity">
    <reaction evidence="10 11">
        <text>(S)-dihydroorotate + a quinone = orotate + a quinol</text>
        <dbReference type="Rhea" id="RHEA:30187"/>
        <dbReference type="ChEBI" id="CHEBI:24646"/>
        <dbReference type="ChEBI" id="CHEBI:30839"/>
        <dbReference type="ChEBI" id="CHEBI:30864"/>
        <dbReference type="ChEBI" id="CHEBI:132124"/>
        <dbReference type="EC" id="1.3.5.2"/>
    </reaction>
</comment>
<dbReference type="HAMAP" id="MF_00225">
    <property type="entry name" value="DHO_dh_type2"/>
    <property type="match status" value="1"/>
</dbReference>
<dbReference type="Proteomes" id="UP000005522">
    <property type="component" value="Chromosome"/>
</dbReference>
<dbReference type="GO" id="GO:0006207">
    <property type="term" value="P:'de novo' pyrimidine nucleobase biosynthetic process"/>
    <property type="evidence" value="ECO:0007669"/>
    <property type="project" value="UniProtKB-UniRule"/>
</dbReference>
<feature type="binding site" evidence="11">
    <location>
        <begin position="68"/>
        <end position="72"/>
    </location>
    <ligand>
        <name>FMN</name>
        <dbReference type="ChEBI" id="CHEBI:58210"/>
    </ligand>
</feature>
<dbReference type="NCBIfam" id="TIGR01036">
    <property type="entry name" value="pyrD_sub2"/>
    <property type="match status" value="1"/>
</dbReference>
<feature type="binding site" evidence="11">
    <location>
        <position position="184"/>
    </location>
    <ligand>
        <name>substrate</name>
    </ligand>
</feature>
<dbReference type="InterPro" id="IPR005719">
    <property type="entry name" value="Dihydroorotate_DH_2"/>
</dbReference>
<keyword evidence="8 11" id="KW-0560">Oxidoreductase</keyword>
<comment type="function">
    <text evidence="1 11">Catalyzes the conversion of dihydroorotate to orotate with quinone as electron acceptor.</text>
</comment>
<dbReference type="GO" id="GO:0044205">
    <property type="term" value="P:'de novo' UMP biosynthetic process"/>
    <property type="evidence" value="ECO:0007669"/>
    <property type="project" value="UniProtKB-UniRule"/>
</dbReference>
<gene>
    <name evidence="11" type="primary">pyrD</name>
    <name evidence="13" type="ORF">Acaty_c0718</name>
</gene>
<evidence type="ECO:0000256" key="9">
    <source>
        <dbReference type="ARBA" id="ARBA00023136"/>
    </source>
</evidence>
<feature type="binding site" evidence="11">
    <location>
        <position position="300"/>
    </location>
    <ligand>
        <name>FMN</name>
        <dbReference type="ChEBI" id="CHEBI:58210"/>
    </ligand>
</feature>
<dbReference type="UniPathway" id="UPA00070">
    <property type="reaction ID" value="UER00946"/>
</dbReference>
<evidence type="ECO:0000313" key="14">
    <source>
        <dbReference type="Proteomes" id="UP000005522"/>
    </source>
</evidence>
<comment type="pathway">
    <text evidence="3 11">Pyrimidine metabolism; UMP biosynthesis via de novo pathway; orotate from (S)-dihydroorotate (quinone route): step 1/1.</text>
</comment>
<dbReference type="NCBIfam" id="NF003652">
    <property type="entry name" value="PRK05286.2-5"/>
    <property type="match status" value="1"/>
</dbReference>
<feature type="active site" description="Nucleophile" evidence="11">
    <location>
        <position position="182"/>
    </location>
</feature>
<dbReference type="InterPro" id="IPR001295">
    <property type="entry name" value="Dihydroorotate_DH_CS"/>
</dbReference>
<evidence type="ECO:0000256" key="5">
    <source>
        <dbReference type="ARBA" id="ARBA00022630"/>
    </source>
</evidence>
<dbReference type="PANTHER" id="PTHR48109">
    <property type="entry name" value="DIHYDROOROTATE DEHYDROGENASE (QUINONE), MITOCHONDRIAL-RELATED"/>
    <property type="match status" value="1"/>
</dbReference>
<dbReference type="InterPro" id="IPR005720">
    <property type="entry name" value="Dihydroorotate_DH_cat"/>
</dbReference>
<dbReference type="SUPFAM" id="SSF51395">
    <property type="entry name" value="FMN-linked oxidoreductases"/>
    <property type="match status" value="1"/>
</dbReference>
<dbReference type="GO" id="GO:0005886">
    <property type="term" value="C:plasma membrane"/>
    <property type="evidence" value="ECO:0007669"/>
    <property type="project" value="UniProtKB-SubCell"/>
</dbReference>
<evidence type="ECO:0000256" key="11">
    <source>
        <dbReference type="HAMAP-Rule" id="MF_00225"/>
    </source>
</evidence>
<dbReference type="EMBL" id="CP005986">
    <property type="protein sequence ID" value="AIA54596.1"/>
    <property type="molecule type" value="Genomic_DNA"/>
</dbReference>
<reference evidence="13 14" key="1">
    <citation type="journal article" date="2009" name="J. Bacteriol.">
        <title>Draft genome sequence of the extremely acidophilic bacterium Acidithiobacillus caldus ATCC 51756 reveals metabolic versatility in the genus Acidithiobacillus.</title>
        <authorList>
            <person name="Valdes J."/>
            <person name="Quatrini R."/>
            <person name="Hallberg K."/>
            <person name="Dopson M."/>
            <person name="Valenzuela P.D."/>
            <person name="Holmes D.S."/>
        </authorList>
    </citation>
    <scope>NUCLEOTIDE SEQUENCE [LARGE SCALE GENOMIC DNA]</scope>
    <source>
        <strain evidence="14">ATCC 51756 / DSM 8584 / KU</strain>
    </source>
</reference>
<dbReference type="PANTHER" id="PTHR48109:SF4">
    <property type="entry name" value="DIHYDROOROTATE DEHYDROGENASE (QUINONE), MITOCHONDRIAL"/>
    <property type="match status" value="1"/>
</dbReference>
<feature type="binding site" evidence="11">
    <location>
        <position position="179"/>
    </location>
    <ligand>
        <name>FMN</name>
        <dbReference type="ChEBI" id="CHEBI:58210"/>
    </ligand>
</feature>
<dbReference type="NCBIfam" id="NF003645">
    <property type="entry name" value="PRK05286.1-2"/>
    <property type="match status" value="1"/>
</dbReference>
<feature type="binding site" evidence="11">
    <location>
        <position position="72"/>
    </location>
    <ligand>
        <name>substrate</name>
    </ligand>
</feature>